<dbReference type="EC" id="2.7.7.48" evidence="1"/>
<keyword evidence="1" id="KW-0808">Transferase</keyword>
<comment type="similarity">
    <text evidence="1">Belongs to the RdRP family.</text>
</comment>
<dbReference type="PANTHER" id="PTHR23079:SF17">
    <property type="entry name" value="RNA-DEPENDENT RNA POLYMERASE"/>
    <property type="match status" value="1"/>
</dbReference>
<keyword evidence="1" id="KW-0694">RNA-binding</keyword>
<proteinExistence type="inferred from homology"/>
<evidence type="ECO:0000259" key="4">
    <source>
        <dbReference type="Pfam" id="PF25358"/>
    </source>
</evidence>
<dbReference type="Proteomes" id="UP001175000">
    <property type="component" value="Unassembled WGS sequence"/>
</dbReference>
<sequence>MEVYLQGLPSGFTDTSLRTQLQPFLEKLSITAYSCSLRRKKTSGTITFLHKSDGKKFLKRHGAPQSSQKKTQTKDDKTSGIAATTLEILILMGTPINCRQHNRKPSEITLQTIQSEMDKGKEERKPEMARASKPRRIPKALSALELGCGYIAFPEAKGFTFVAEWTHRHQFTAKFTKRNLTLHVQLQTQPVTAVEVRIPLQTVHELVWHEKGRVALVLTEPPILLRALDKNHSTEVFGRPPQRREGWQKLRLTGIDDAHCEVSGWCLVYYLSIPEITVGQHGKSTFLSEIKSVREEGILQHITQSEIEYKFVGPGDRLFVDSVRALETELQEIDRQRLLPFTILFLLKGLISNHHVHPVIVSQLAKYLVSDFSAAKKAGRPPPVSTDALRKLYQTIERPSPHSDPSQFTASTIMTRLREIEASILANSTIRSSLSAPQSFIPVFRAAVTPTRITLHGPEMEPQNRVLRRYAPHTEFFMRVQFCDESGSDLGFDSNVSLDAIYARFKDILSNGIGVAGRRYAFLGFSHSSLRSHSLWLSAPFIYESKPGVRGLHFAQRIVRDLGDFDNIRSPARRAARVGQAFSETPYAIPLDDHNIRVVKIRDIKRNGRVFSDGVGRISRAAAEEVYSALPTDKQNATVFQVRWAGAKGMLSLDTRLGGRVMHIRDSMLKFESPDNQALEICDLASRPIRMFLNRSVVKILEDLGTPERWFVSLLAKELKRLRLVTRKVPNTAAFLENKGIGDAVKLGSLLRHLWRLGFDYREDHFLRSAVEAVVLRELRSLKRKTRIPVPMGITLFGVMDETGFLKEGEVYVTYTPMRGKHSKPPGAVPVLVTRSPALHPGDIQLARNTIPPTDNPLRVHRNCIFFSQFGKRDLPSQLSGGDLDGDLFNIIWDPEVVHSVSTYPPADYPHVDPLVVDEEITLKHIADFFIDFMKNDNVGVIANRDLILADQNEYGTKHPACLKLAELASSAVDFSKTGKPVDPRQIPKAERARPDFMAPGPWVKIHNRSKIELEEHFVEEEDPEDVEGPQYTYYRSEKVLGKLYRAVDERKIWDKNDWNARGKDDSFWVKLAADLQSAACHAGIEYLDWPSKRDEAERLRLTYEEAVSESMFRWYDHPTRPLSELEVFLGFIHHKTGARSYRRRDSTVKLKDEFERLATTITRQLRSASRENPNPQGRDETLALCLAAVHVGCDANFKRGQGWRSKETAGMQSFRILAASAFLRELGGVKGAMQAS</sequence>
<dbReference type="Pfam" id="PF05183">
    <property type="entry name" value="RdRP"/>
    <property type="match status" value="1"/>
</dbReference>
<organism evidence="5 6">
    <name type="scientific">Immersiella caudata</name>
    <dbReference type="NCBI Taxonomy" id="314043"/>
    <lineage>
        <taxon>Eukaryota</taxon>
        <taxon>Fungi</taxon>
        <taxon>Dikarya</taxon>
        <taxon>Ascomycota</taxon>
        <taxon>Pezizomycotina</taxon>
        <taxon>Sordariomycetes</taxon>
        <taxon>Sordariomycetidae</taxon>
        <taxon>Sordariales</taxon>
        <taxon>Lasiosphaeriaceae</taxon>
        <taxon>Immersiella</taxon>
    </lineage>
</organism>
<evidence type="ECO:0000313" key="5">
    <source>
        <dbReference type="EMBL" id="KAK0634077.1"/>
    </source>
</evidence>
<dbReference type="GO" id="GO:0031380">
    <property type="term" value="C:nuclear RNA-directed RNA polymerase complex"/>
    <property type="evidence" value="ECO:0007669"/>
    <property type="project" value="TreeGrafter"/>
</dbReference>
<keyword evidence="6" id="KW-1185">Reference proteome</keyword>
<gene>
    <name evidence="5" type="ORF">B0T14DRAFT_86159</name>
</gene>
<evidence type="ECO:0000256" key="2">
    <source>
        <dbReference type="SAM" id="MobiDB-lite"/>
    </source>
</evidence>
<keyword evidence="1" id="KW-0548">Nucleotidyltransferase</keyword>
<feature type="domain" description="RDRP core" evidence="3">
    <location>
        <begin position="448"/>
        <end position="1048"/>
    </location>
</feature>
<dbReference type="GO" id="GO:0030422">
    <property type="term" value="P:siRNA processing"/>
    <property type="evidence" value="ECO:0007669"/>
    <property type="project" value="TreeGrafter"/>
</dbReference>
<dbReference type="AlphaFoldDB" id="A0AA39XIS9"/>
<dbReference type="PANTHER" id="PTHR23079">
    <property type="entry name" value="RNA-DEPENDENT RNA POLYMERASE"/>
    <property type="match status" value="1"/>
</dbReference>
<reference evidence="5" key="1">
    <citation type="submission" date="2023-06" db="EMBL/GenBank/DDBJ databases">
        <title>Genome-scale phylogeny and comparative genomics of the fungal order Sordariales.</title>
        <authorList>
            <consortium name="Lawrence Berkeley National Laboratory"/>
            <person name="Hensen N."/>
            <person name="Bonometti L."/>
            <person name="Westerberg I."/>
            <person name="Brannstrom I.O."/>
            <person name="Guillou S."/>
            <person name="Cros-Aarteil S."/>
            <person name="Calhoun S."/>
            <person name="Haridas S."/>
            <person name="Kuo A."/>
            <person name="Mondo S."/>
            <person name="Pangilinan J."/>
            <person name="Riley R."/>
            <person name="Labutti K."/>
            <person name="Andreopoulos B."/>
            <person name="Lipzen A."/>
            <person name="Chen C."/>
            <person name="Yanf M."/>
            <person name="Daum C."/>
            <person name="Ng V."/>
            <person name="Clum A."/>
            <person name="Steindorff A."/>
            <person name="Ohm R."/>
            <person name="Martin F."/>
            <person name="Silar P."/>
            <person name="Natvig D."/>
            <person name="Lalanne C."/>
            <person name="Gautier V."/>
            <person name="Ament-Velasquez S.L."/>
            <person name="Kruys A."/>
            <person name="Hutchinson M.I."/>
            <person name="Powell A.J."/>
            <person name="Barry K."/>
            <person name="Miller A.N."/>
            <person name="Grigoriev I.V."/>
            <person name="Debuchy R."/>
            <person name="Gladieux P."/>
            <person name="Thoren M.H."/>
            <person name="Johannesson H."/>
        </authorList>
    </citation>
    <scope>NUCLEOTIDE SEQUENCE</scope>
    <source>
        <strain evidence="5">CBS 606.72</strain>
    </source>
</reference>
<evidence type="ECO:0000259" key="3">
    <source>
        <dbReference type="Pfam" id="PF05183"/>
    </source>
</evidence>
<dbReference type="GO" id="GO:0003723">
    <property type="term" value="F:RNA binding"/>
    <property type="evidence" value="ECO:0007669"/>
    <property type="project" value="UniProtKB-KW"/>
</dbReference>
<evidence type="ECO:0000256" key="1">
    <source>
        <dbReference type="RuleBase" id="RU363098"/>
    </source>
</evidence>
<evidence type="ECO:0000313" key="6">
    <source>
        <dbReference type="Proteomes" id="UP001175000"/>
    </source>
</evidence>
<accession>A0AA39XIS9</accession>
<comment type="caution">
    <text evidence="5">The sequence shown here is derived from an EMBL/GenBank/DDBJ whole genome shotgun (WGS) entry which is preliminary data.</text>
</comment>
<comment type="catalytic activity">
    <reaction evidence="1">
        <text>RNA(n) + a ribonucleoside 5'-triphosphate = RNA(n+1) + diphosphate</text>
        <dbReference type="Rhea" id="RHEA:21248"/>
        <dbReference type="Rhea" id="RHEA-COMP:14527"/>
        <dbReference type="Rhea" id="RHEA-COMP:17342"/>
        <dbReference type="ChEBI" id="CHEBI:33019"/>
        <dbReference type="ChEBI" id="CHEBI:61557"/>
        <dbReference type="ChEBI" id="CHEBI:140395"/>
        <dbReference type="EC" id="2.7.7.48"/>
    </reaction>
</comment>
<dbReference type="EMBL" id="JAULSU010000001">
    <property type="protein sequence ID" value="KAK0634077.1"/>
    <property type="molecule type" value="Genomic_DNA"/>
</dbReference>
<feature type="domain" description="RdRP-like PH" evidence="4">
    <location>
        <begin position="142"/>
        <end position="275"/>
    </location>
</feature>
<name>A0AA39XIS9_9PEZI</name>
<feature type="region of interest" description="Disordered" evidence="2">
    <location>
        <begin position="57"/>
        <end position="77"/>
    </location>
</feature>
<dbReference type="InterPro" id="IPR007855">
    <property type="entry name" value="RDRP"/>
</dbReference>
<dbReference type="GO" id="GO:0003968">
    <property type="term" value="F:RNA-directed RNA polymerase activity"/>
    <property type="evidence" value="ECO:0007669"/>
    <property type="project" value="UniProtKB-KW"/>
</dbReference>
<protein>
    <recommendedName>
        <fullName evidence="1">RNA-dependent RNA polymerase</fullName>
        <ecNumber evidence="1">2.7.7.48</ecNumber>
    </recommendedName>
</protein>
<keyword evidence="1" id="KW-0696">RNA-directed RNA polymerase</keyword>
<dbReference type="Pfam" id="PF25358">
    <property type="entry name" value="PH_fung_RdRP"/>
    <property type="match status" value="1"/>
</dbReference>
<dbReference type="InterPro" id="IPR057503">
    <property type="entry name" value="PH_RdRP"/>
</dbReference>
<dbReference type="InterPro" id="IPR057596">
    <property type="entry name" value="RDRP_core"/>
</dbReference>